<dbReference type="GO" id="GO:0016705">
    <property type="term" value="F:oxidoreductase activity, acting on paired donors, with incorporation or reduction of molecular oxygen"/>
    <property type="evidence" value="ECO:0007669"/>
    <property type="project" value="InterPro"/>
</dbReference>
<keyword evidence="6" id="KW-0479">Metal-binding</keyword>
<keyword evidence="9" id="KW-0408">Iron</keyword>
<organism evidence="12 13">
    <name type="scientific">Striga hermonthica</name>
    <name type="common">Purple witchweed</name>
    <name type="synonym">Buchnera hermonthica</name>
    <dbReference type="NCBI Taxonomy" id="68872"/>
    <lineage>
        <taxon>Eukaryota</taxon>
        <taxon>Viridiplantae</taxon>
        <taxon>Streptophyta</taxon>
        <taxon>Embryophyta</taxon>
        <taxon>Tracheophyta</taxon>
        <taxon>Spermatophyta</taxon>
        <taxon>Magnoliopsida</taxon>
        <taxon>eudicotyledons</taxon>
        <taxon>Gunneridae</taxon>
        <taxon>Pentapetalae</taxon>
        <taxon>asterids</taxon>
        <taxon>lamiids</taxon>
        <taxon>Lamiales</taxon>
        <taxon>Orobanchaceae</taxon>
        <taxon>Buchnereae</taxon>
        <taxon>Striga</taxon>
    </lineage>
</organism>
<dbReference type="SUPFAM" id="SSF48264">
    <property type="entry name" value="Cytochrome P450"/>
    <property type="match status" value="1"/>
</dbReference>
<keyword evidence="13" id="KW-1185">Reference proteome</keyword>
<dbReference type="PANTHER" id="PTHR47955">
    <property type="entry name" value="CYTOCHROME P450 FAMILY 71 PROTEIN"/>
    <property type="match status" value="1"/>
</dbReference>
<protein>
    <submittedName>
        <fullName evidence="12">Cytochrome P450 83B1</fullName>
    </submittedName>
</protein>
<dbReference type="GO" id="GO:0005506">
    <property type="term" value="F:iron ion binding"/>
    <property type="evidence" value="ECO:0007669"/>
    <property type="project" value="InterPro"/>
</dbReference>
<dbReference type="AlphaFoldDB" id="A0A9N7MJV4"/>
<keyword evidence="5" id="KW-0812">Transmembrane</keyword>
<name>A0A9N7MJV4_STRHE</name>
<dbReference type="OrthoDB" id="899471at2759"/>
<sequence length="333" mass="37968">MVYLVIVYYDITTVHLFSAKKTHSFRPIREDEIAQFVARISARISTRPESRNQAVNLSEMAIELGSTLICRIAFGKRYEEGGPEMRRFDGLLKRAQGVMAAFYVSDYFPAFGWVDRLCGSVGRLERAFRDLDSFYQELIDEHLGPNRPVTMKDDILDTLIQLKQSKTCSVDFTWDNIKGLLMNIFIAATDTSSTSIIWTMTTLIKAPQVMHKVQAEIRNLIGKRGKVDEDDLPKLSYMKAVINEVFRLYPPAPLLVPRETIEKCTLDGYEVQPKTIVYVNAWAIARDPEFWENPNVFLPERFLDSKIEIKGHDFGVVPFGAGRRVVPGCLWGS</sequence>
<reference evidence="12" key="1">
    <citation type="submission" date="2019-12" db="EMBL/GenBank/DDBJ databases">
        <authorList>
            <person name="Scholes J."/>
        </authorList>
    </citation>
    <scope>NUCLEOTIDE SEQUENCE</scope>
</reference>
<evidence type="ECO:0000256" key="11">
    <source>
        <dbReference type="ARBA" id="ARBA00023136"/>
    </source>
</evidence>
<evidence type="ECO:0000256" key="7">
    <source>
        <dbReference type="ARBA" id="ARBA00022989"/>
    </source>
</evidence>
<evidence type="ECO:0000256" key="6">
    <source>
        <dbReference type="ARBA" id="ARBA00022723"/>
    </source>
</evidence>
<evidence type="ECO:0000313" key="12">
    <source>
        <dbReference type="EMBL" id="CAA0806387.1"/>
    </source>
</evidence>
<dbReference type="InterPro" id="IPR001128">
    <property type="entry name" value="Cyt_P450"/>
</dbReference>
<evidence type="ECO:0000313" key="13">
    <source>
        <dbReference type="Proteomes" id="UP001153555"/>
    </source>
</evidence>
<keyword evidence="10" id="KW-0503">Monooxygenase</keyword>
<dbReference type="GO" id="GO:0004497">
    <property type="term" value="F:monooxygenase activity"/>
    <property type="evidence" value="ECO:0007669"/>
    <property type="project" value="UniProtKB-KW"/>
</dbReference>
<dbReference type="GO" id="GO:0020037">
    <property type="term" value="F:heme binding"/>
    <property type="evidence" value="ECO:0007669"/>
    <property type="project" value="InterPro"/>
</dbReference>
<evidence type="ECO:0000256" key="1">
    <source>
        <dbReference type="ARBA" id="ARBA00001971"/>
    </source>
</evidence>
<evidence type="ECO:0000256" key="10">
    <source>
        <dbReference type="ARBA" id="ARBA00023033"/>
    </source>
</evidence>
<dbReference type="InterPro" id="IPR002401">
    <property type="entry name" value="Cyt_P450_E_grp-I"/>
</dbReference>
<evidence type="ECO:0000256" key="4">
    <source>
        <dbReference type="ARBA" id="ARBA00022617"/>
    </source>
</evidence>
<comment type="caution">
    <text evidence="12">The sequence shown here is derived from an EMBL/GenBank/DDBJ whole genome shotgun (WGS) entry which is preliminary data.</text>
</comment>
<keyword evidence="8" id="KW-0560">Oxidoreductase</keyword>
<comment type="cofactor">
    <cofactor evidence="1">
        <name>heme</name>
        <dbReference type="ChEBI" id="CHEBI:30413"/>
    </cofactor>
</comment>
<dbReference type="EMBL" id="CACSLK010000984">
    <property type="protein sequence ID" value="CAA0806387.1"/>
    <property type="molecule type" value="Genomic_DNA"/>
</dbReference>
<dbReference type="InterPro" id="IPR036396">
    <property type="entry name" value="Cyt_P450_sf"/>
</dbReference>
<keyword evidence="11" id="KW-0472">Membrane</keyword>
<dbReference type="Proteomes" id="UP001153555">
    <property type="component" value="Unassembled WGS sequence"/>
</dbReference>
<dbReference type="PRINTS" id="PR00463">
    <property type="entry name" value="EP450I"/>
</dbReference>
<comment type="subcellular location">
    <subcellularLocation>
        <location evidence="2">Membrane</location>
        <topology evidence="2">Single-pass membrane protein</topology>
    </subcellularLocation>
</comment>
<evidence type="ECO:0000256" key="2">
    <source>
        <dbReference type="ARBA" id="ARBA00004167"/>
    </source>
</evidence>
<dbReference type="Gene3D" id="1.10.630.10">
    <property type="entry name" value="Cytochrome P450"/>
    <property type="match status" value="1"/>
</dbReference>
<evidence type="ECO:0000256" key="5">
    <source>
        <dbReference type="ARBA" id="ARBA00022692"/>
    </source>
</evidence>
<keyword evidence="4" id="KW-0349">Heme</keyword>
<dbReference type="PANTHER" id="PTHR47955:SF22">
    <property type="entry name" value="CYTOCHROME P450 83B1-LIKE"/>
    <property type="match status" value="1"/>
</dbReference>
<evidence type="ECO:0000256" key="9">
    <source>
        <dbReference type="ARBA" id="ARBA00023004"/>
    </source>
</evidence>
<comment type="similarity">
    <text evidence="3">Belongs to the cytochrome P450 family.</text>
</comment>
<dbReference type="PRINTS" id="PR00385">
    <property type="entry name" value="P450"/>
</dbReference>
<accession>A0A9N7MJV4</accession>
<gene>
    <name evidence="12" type="ORF">SHERM_09282</name>
</gene>
<proteinExistence type="inferred from homology"/>
<evidence type="ECO:0000256" key="8">
    <source>
        <dbReference type="ARBA" id="ARBA00023002"/>
    </source>
</evidence>
<evidence type="ECO:0000256" key="3">
    <source>
        <dbReference type="ARBA" id="ARBA00010617"/>
    </source>
</evidence>
<keyword evidence="7" id="KW-1133">Transmembrane helix</keyword>
<dbReference type="Pfam" id="PF00067">
    <property type="entry name" value="p450"/>
    <property type="match status" value="1"/>
</dbReference>
<dbReference type="GO" id="GO:0016020">
    <property type="term" value="C:membrane"/>
    <property type="evidence" value="ECO:0007669"/>
    <property type="project" value="UniProtKB-SubCell"/>
</dbReference>